<evidence type="ECO:0000313" key="2">
    <source>
        <dbReference type="Proteomes" id="UP000499080"/>
    </source>
</evidence>
<proteinExistence type="predicted"/>
<keyword evidence="2" id="KW-1185">Reference proteome</keyword>
<reference evidence="1 2" key="1">
    <citation type="journal article" date="2019" name="Sci. Rep.">
        <title>Orb-weaving spider Araneus ventricosus genome elucidates the spidroin gene catalogue.</title>
        <authorList>
            <person name="Kono N."/>
            <person name="Nakamura H."/>
            <person name="Ohtoshi R."/>
            <person name="Moran D.A.P."/>
            <person name="Shinohara A."/>
            <person name="Yoshida Y."/>
            <person name="Fujiwara M."/>
            <person name="Mori M."/>
            <person name="Tomita M."/>
            <person name="Arakawa K."/>
        </authorList>
    </citation>
    <scope>NUCLEOTIDE SEQUENCE [LARGE SCALE GENOMIC DNA]</scope>
</reference>
<comment type="caution">
    <text evidence="1">The sequence shown here is derived from an EMBL/GenBank/DDBJ whole genome shotgun (WGS) entry which is preliminary data.</text>
</comment>
<dbReference type="OrthoDB" id="6434303at2759"/>
<dbReference type="PANTHER" id="PTHR11439:SF483">
    <property type="entry name" value="PEPTIDE SYNTHASE GLIP-LIKE, PUTATIVE (AFU_ORTHOLOGUE AFUA_3G12920)-RELATED"/>
    <property type="match status" value="1"/>
</dbReference>
<dbReference type="PANTHER" id="PTHR11439">
    <property type="entry name" value="GAG-POL-RELATED RETROTRANSPOSON"/>
    <property type="match status" value="1"/>
</dbReference>
<dbReference type="EMBL" id="BGPR01001441">
    <property type="protein sequence ID" value="GBM54016.1"/>
    <property type="molecule type" value="Genomic_DNA"/>
</dbReference>
<gene>
    <name evidence="1" type="ORF">AVEN_215390_1</name>
</gene>
<organism evidence="1 2">
    <name type="scientific">Araneus ventricosus</name>
    <name type="common">Orbweaver spider</name>
    <name type="synonym">Epeira ventricosa</name>
    <dbReference type="NCBI Taxonomy" id="182803"/>
    <lineage>
        <taxon>Eukaryota</taxon>
        <taxon>Metazoa</taxon>
        <taxon>Ecdysozoa</taxon>
        <taxon>Arthropoda</taxon>
        <taxon>Chelicerata</taxon>
        <taxon>Arachnida</taxon>
        <taxon>Araneae</taxon>
        <taxon>Araneomorphae</taxon>
        <taxon>Entelegynae</taxon>
        <taxon>Araneoidea</taxon>
        <taxon>Araneidae</taxon>
        <taxon>Araneus</taxon>
    </lineage>
</organism>
<protein>
    <recommendedName>
        <fullName evidence="3">Retrovirus-related Pol polyprotein from transposon TNT 1-94</fullName>
    </recommendedName>
</protein>
<sequence>MIDCNPMKTPGIIGDTSLDNYDDSRPFSSKTYHEAIGSLMYLATGTRPDISFIVGKLSQYNRDPREIHWAAVKRILRYLRGTSGLRFNSTPGKLLYLYRCELKHYSRCKILQWIFSQTWRKCRWLEKQ</sequence>
<evidence type="ECO:0008006" key="3">
    <source>
        <dbReference type="Google" id="ProtNLM"/>
    </source>
</evidence>
<name>A0A4Y2GMJ6_ARAVE</name>
<dbReference type="Proteomes" id="UP000499080">
    <property type="component" value="Unassembled WGS sequence"/>
</dbReference>
<dbReference type="AlphaFoldDB" id="A0A4Y2GMJ6"/>
<evidence type="ECO:0000313" key="1">
    <source>
        <dbReference type="EMBL" id="GBM54016.1"/>
    </source>
</evidence>
<accession>A0A4Y2GMJ6</accession>